<dbReference type="Pfam" id="PF05168">
    <property type="entry name" value="HEPN"/>
    <property type="match status" value="1"/>
</dbReference>
<dbReference type="SUPFAM" id="SSF81593">
    <property type="entry name" value="Nucleotidyltransferase substrate binding subunit/domain"/>
    <property type="match status" value="1"/>
</dbReference>
<name>A0A157T422_SACSO</name>
<evidence type="ECO:0000259" key="1">
    <source>
        <dbReference type="PROSITE" id="PS50910"/>
    </source>
</evidence>
<protein>
    <submittedName>
        <fullName evidence="2">DNA-binding protein</fullName>
    </submittedName>
</protein>
<gene>
    <name evidence="2" type="ORF">SSOP1_2432</name>
</gene>
<reference evidence="3" key="1">
    <citation type="submission" date="2016-04" db="EMBL/GenBank/DDBJ databases">
        <authorList>
            <person name="Shah S.A."/>
            <person name="Garrett R.A."/>
        </authorList>
    </citation>
    <scope>NUCLEOTIDE SEQUENCE [LARGE SCALE GENOMIC DNA]</scope>
    <source>
        <strain evidence="3">ATCC 35091 / DSM 1616 / JCM 8930 / NBRC 15331 / P1</strain>
    </source>
</reference>
<dbReference type="GO" id="GO:0003677">
    <property type="term" value="F:DNA binding"/>
    <property type="evidence" value="ECO:0007669"/>
    <property type="project" value="UniProtKB-KW"/>
</dbReference>
<dbReference type="AlphaFoldDB" id="A0A157T422"/>
<dbReference type="SMART" id="SM00748">
    <property type="entry name" value="HEPN"/>
    <property type="match status" value="1"/>
</dbReference>
<dbReference type="InterPro" id="IPR007842">
    <property type="entry name" value="HEPN_dom"/>
</dbReference>
<sequence>MEKFLDYDLVVYPLPKAINFLKALVSVKKIKKSNFIIRIVNLEPLFQRANELLRASKFNFNSGFYEIAAIAAVESLYLLLNATLIRIGADIPWYLDFDGLFRVISRYSNDDRIAEIRIKERDIISLLDDIKIRLGYSIPLELNEKDTEKLIKFAERIFDLLWGDLLKS</sequence>
<dbReference type="Proteomes" id="UP000076770">
    <property type="component" value="Chromosome i"/>
</dbReference>
<dbReference type="PATRIC" id="fig|2287.9.peg.2559"/>
<dbReference type="EMBL" id="LT549890">
    <property type="protein sequence ID" value="SAI85986.1"/>
    <property type="molecule type" value="Genomic_DNA"/>
</dbReference>
<dbReference type="OMA" id="IRIMFRY"/>
<proteinExistence type="predicted"/>
<accession>A0A157T422</accession>
<keyword evidence="2" id="KW-0238">DNA-binding</keyword>
<dbReference type="Gene3D" id="1.20.120.330">
    <property type="entry name" value="Nucleotidyltransferases domain 2"/>
    <property type="match status" value="1"/>
</dbReference>
<evidence type="ECO:0000313" key="2">
    <source>
        <dbReference type="EMBL" id="SAI85986.1"/>
    </source>
</evidence>
<dbReference type="PROSITE" id="PS50910">
    <property type="entry name" value="HEPN"/>
    <property type="match status" value="1"/>
</dbReference>
<evidence type="ECO:0000313" key="3">
    <source>
        <dbReference type="Proteomes" id="UP000076770"/>
    </source>
</evidence>
<organism evidence="2 3">
    <name type="scientific">Saccharolobus solfataricus</name>
    <name type="common">Sulfolobus solfataricus</name>
    <dbReference type="NCBI Taxonomy" id="2287"/>
    <lineage>
        <taxon>Archaea</taxon>
        <taxon>Thermoproteota</taxon>
        <taxon>Thermoprotei</taxon>
        <taxon>Sulfolobales</taxon>
        <taxon>Sulfolobaceae</taxon>
        <taxon>Saccharolobus</taxon>
    </lineage>
</organism>
<feature type="domain" description="HEPN" evidence="1">
    <location>
        <begin position="46"/>
        <end position="157"/>
    </location>
</feature>